<keyword evidence="2" id="KW-0217">Developmental protein</keyword>
<reference evidence="8 9" key="1">
    <citation type="submission" date="2019-06" db="EMBL/GenBank/DDBJ databases">
        <title>A chromosome-scale genome assembly of the European perch, Perca fluviatilis.</title>
        <authorList>
            <person name="Roques C."/>
            <person name="Zahm M."/>
            <person name="Cabau C."/>
            <person name="Klopp C."/>
            <person name="Bouchez O."/>
            <person name="Donnadieu C."/>
            <person name="Kuhl H."/>
            <person name="Gislard M."/>
            <person name="Guendouz S."/>
            <person name="Journot L."/>
            <person name="Haffray P."/>
            <person name="Bestin A."/>
            <person name="Morvezen R."/>
            <person name="Feron R."/>
            <person name="Wen M."/>
            <person name="Jouanno E."/>
            <person name="Herpin A."/>
            <person name="Schartl M."/>
            <person name="Postlethwait J."/>
            <person name="Schaerlinger B."/>
            <person name="Chardard D."/>
            <person name="Lecocq T."/>
            <person name="Poncet C."/>
            <person name="Jaffrelo L."/>
            <person name="Lampietro C."/>
            <person name="Guiguen Y."/>
        </authorList>
    </citation>
    <scope>NUCLEOTIDE SEQUENCE [LARGE SCALE GENOMIC DNA]</scope>
    <source>
        <tissue evidence="8">Blood</tissue>
    </source>
</reference>
<dbReference type="AlphaFoldDB" id="A0A6A5EQ42"/>
<gene>
    <name evidence="8" type="ORF">PFLUV_G00227980</name>
</gene>
<evidence type="ECO:0000313" key="9">
    <source>
        <dbReference type="Proteomes" id="UP000465112"/>
    </source>
</evidence>
<comment type="caution">
    <text evidence="8">The sequence shown here is derived from an EMBL/GenBank/DDBJ whole genome shotgun (WGS) entry which is preliminary data.</text>
</comment>
<dbReference type="PANTHER" id="PTHR28469:SF1">
    <property type="entry name" value="ECTODYSPLASIN-A RECEPTOR-ASSOCIATED ADAPTER PROTEIN"/>
    <property type="match status" value="1"/>
</dbReference>
<evidence type="ECO:0000256" key="1">
    <source>
        <dbReference type="ARBA" id="ARBA00004496"/>
    </source>
</evidence>
<evidence type="ECO:0000256" key="4">
    <source>
        <dbReference type="ARBA" id="ARBA00022782"/>
    </source>
</evidence>
<dbReference type="InterPro" id="IPR011029">
    <property type="entry name" value="DEATH-like_dom_sf"/>
</dbReference>
<dbReference type="PANTHER" id="PTHR28469">
    <property type="entry name" value="ECTODYSPLASIN-A RECEPTOR-ASSOCIATED ADAPTER PROTEIN"/>
    <property type="match status" value="1"/>
</dbReference>
<organism evidence="8 9">
    <name type="scientific">Perca fluviatilis</name>
    <name type="common">European perch</name>
    <dbReference type="NCBI Taxonomy" id="8168"/>
    <lineage>
        <taxon>Eukaryota</taxon>
        <taxon>Metazoa</taxon>
        <taxon>Chordata</taxon>
        <taxon>Craniata</taxon>
        <taxon>Vertebrata</taxon>
        <taxon>Euteleostomi</taxon>
        <taxon>Actinopterygii</taxon>
        <taxon>Neopterygii</taxon>
        <taxon>Teleostei</taxon>
        <taxon>Neoteleostei</taxon>
        <taxon>Acanthomorphata</taxon>
        <taxon>Eupercaria</taxon>
        <taxon>Perciformes</taxon>
        <taxon>Percoidei</taxon>
        <taxon>Percidae</taxon>
        <taxon>Percinae</taxon>
        <taxon>Perca</taxon>
    </lineage>
</organism>
<dbReference type="GO" id="GO:0030154">
    <property type="term" value="P:cell differentiation"/>
    <property type="evidence" value="ECO:0007669"/>
    <property type="project" value="UniProtKB-KW"/>
</dbReference>
<keyword evidence="3" id="KW-0963">Cytoplasm</keyword>
<keyword evidence="9" id="KW-1185">Reference proteome</keyword>
<dbReference type="Proteomes" id="UP000465112">
    <property type="component" value="Chromosome 19"/>
</dbReference>
<comment type="function">
    <text evidence="5">Adapter protein that interacts with EDAR DEATH domain and couples the receptor to EDA signaling pathway during morphogenesis of ectodermal organs. Mediates the activation of NF-kappa-B.</text>
</comment>
<proteinExistence type="predicted"/>
<dbReference type="FunFam" id="1.10.533.10:FF:000065">
    <property type="entry name" value="Ectodysplasin-A receptor-associated adapter protein"/>
    <property type="match status" value="1"/>
</dbReference>
<evidence type="ECO:0000256" key="3">
    <source>
        <dbReference type="ARBA" id="ARBA00022490"/>
    </source>
</evidence>
<dbReference type="EMBL" id="VHII01000019">
    <property type="protein sequence ID" value="KAF1376172.1"/>
    <property type="molecule type" value="Genomic_DNA"/>
</dbReference>
<dbReference type="Pfam" id="PF00531">
    <property type="entry name" value="Death"/>
    <property type="match status" value="1"/>
</dbReference>
<evidence type="ECO:0000256" key="6">
    <source>
        <dbReference type="ARBA" id="ARBA00070869"/>
    </source>
</evidence>
<evidence type="ECO:0000313" key="8">
    <source>
        <dbReference type="EMBL" id="KAF1376172.1"/>
    </source>
</evidence>
<keyword evidence="4" id="KW-0221">Differentiation</keyword>
<sequence>MKAARLLVPFHQQGVALERAELPPPGRCRRFLFPPTEGLLRSVSNLLTLYRHFTSHPDTIPCMADVTDSKMSSLRAYKEPFDRSSSEPVEDTDTTSFVAEFSLEANYPVQVTDPNADAVTLHLSSMSSGYLRSSTDRIRQPVQDDEECTCPTSTLPDFPKELQIISSPCEKCCCPAPPPKISDLMNDKDLLDLLRLKLDPNHCTIKNWKNFASRWGMSYDELTVLEHRTQGSLSHSPTQEFLLRYNQKTVTELTELCRVYQRIDVLRLLQSWIEKDWPSRWQQTH</sequence>
<evidence type="ECO:0000256" key="5">
    <source>
        <dbReference type="ARBA" id="ARBA00058509"/>
    </source>
</evidence>
<protein>
    <recommendedName>
        <fullName evidence="6">Ectodysplasin-A receptor-associated adapter protein</fullName>
    </recommendedName>
</protein>
<dbReference type="InterPro" id="IPR000488">
    <property type="entry name" value="Death_dom"/>
</dbReference>
<dbReference type="SUPFAM" id="SSF47986">
    <property type="entry name" value="DEATH domain"/>
    <property type="match status" value="1"/>
</dbReference>
<dbReference type="Gene3D" id="1.10.533.10">
    <property type="entry name" value="Death Domain, Fas"/>
    <property type="match status" value="1"/>
</dbReference>
<evidence type="ECO:0000256" key="2">
    <source>
        <dbReference type="ARBA" id="ARBA00022473"/>
    </source>
</evidence>
<feature type="domain" description="Death" evidence="7">
    <location>
        <begin position="201"/>
        <end position="272"/>
    </location>
</feature>
<dbReference type="InterPro" id="IPR039200">
    <property type="entry name" value="EDARADD"/>
</dbReference>
<evidence type="ECO:0000259" key="7">
    <source>
        <dbReference type="Pfam" id="PF00531"/>
    </source>
</evidence>
<name>A0A6A5EQ42_PERFL</name>
<accession>A0A6A5EQ42</accession>
<dbReference type="GO" id="GO:0007165">
    <property type="term" value="P:signal transduction"/>
    <property type="evidence" value="ECO:0007669"/>
    <property type="project" value="InterPro"/>
</dbReference>
<comment type="subcellular location">
    <subcellularLocation>
        <location evidence="1">Cytoplasm</location>
    </subcellularLocation>
</comment>
<dbReference type="GO" id="GO:0005737">
    <property type="term" value="C:cytoplasm"/>
    <property type="evidence" value="ECO:0007669"/>
    <property type="project" value="UniProtKB-SubCell"/>
</dbReference>